<protein>
    <recommendedName>
        <fullName evidence="9">Adenosylmethionine-8-amino-7-oxononanoate aminotransferase</fullName>
    </recommendedName>
</protein>
<gene>
    <name evidence="7" type="ORF">EV184_12542</name>
</gene>
<comment type="caution">
    <text evidence="7">The sequence shown here is derived from an EMBL/GenBank/DDBJ whole genome shotgun (WGS) entry which is preliminary data.</text>
</comment>
<dbReference type="InterPro" id="IPR015422">
    <property type="entry name" value="PyrdxlP-dep_Trfase_small"/>
</dbReference>
<dbReference type="Gene3D" id="3.40.640.10">
    <property type="entry name" value="Type I PLP-dependent aspartate aminotransferase-like (Major domain)"/>
    <property type="match status" value="1"/>
</dbReference>
<dbReference type="Pfam" id="PF00202">
    <property type="entry name" value="Aminotran_3"/>
    <property type="match status" value="1"/>
</dbReference>
<keyword evidence="4" id="KW-0808">Transferase</keyword>
<sequence length="445" mass="47703">MSHVLHRSLDATLPTVVGGDGNFLIDDSGKRYLDACGGAAVSCLGHDNERVRSAIKRQIDRVAFAHTSFFTNEPAEELASFLVERAPEGTGDGRVMFLGSGSEAMEAALKLARQYHLERGEAARTRIIARAPSYHGNTLGALATGGHAGRRAPFQPLLMDVGHIDAAYEYRMRHNGESEAAFAERMANLLDQRIRELGPDTVMAFVAEPVVGASLGTQPAPRGYFKRIREICDRYGVLLIADEVMCGMGRTGSLFALEQEGIAADITTLAKGLGAGFQPIAAVMAAEKVVAAIQKGSGLLWNGHTYMSHAVATAGALAVQKVIQDQNLLENVRARGEQLRDALNARFGQNPNIGDVRGRGLFWTVELVADKAIKASFPAAARLSQKIQRAALDLGLMCYPAQGCADGTNGDHVLLAPSYTSTPDEIARIVDLLARAVETVLNKEK</sequence>
<dbReference type="Proteomes" id="UP000295043">
    <property type="component" value="Unassembled WGS sequence"/>
</dbReference>
<organism evidence="7 8">
    <name type="scientific">Sinorhizobium americanum</name>
    <dbReference type="NCBI Taxonomy" id="194963"/>
    <lineage>
        <taxon>Bacteria</taxon>
        <taxon>Pseudomonadati</taxon>
        <taxon>Pseudomonadota</taxon>
        <taxon>Alphaproteobacteria</taxon>
        <taxon>Hyphomicrobiales</taxon>
        <taxon>Rhizobiaceae</taxon>
        <taxon>Sinorhizobium/Ensifer group</taxon>
        <taxon>Sinorhizobium</taxon>
    </lineage>
</organism>
<dbReference type="InterPro" id="IPR015424">
    <property type="entry name" value="PyrdxlP-dep_Trfase"/>
</dbReference>
<dbReference type="InterPro" id="IPR005814">
    <property type="entry name" value="Aminotrans_3"/>
</dbReference>
<dbReference type="GO" id="GO:0030170">
    <property type="term" value="F:pyridoxal phosphate binding"/>
    <property type="evidence" value="ECO:0007669"/>
    <property type="project" value="InterPro"/>
</dbReference>
<keyword evidence="3" id="KW-0028">Amino-acid biosynthesis</keyword>
<proteinExistence type="inferred from homology"/>
<dbReference type="FunFam" id="3.40.640.10:FF:000004">
    <property type="entry name" value="Acetylornithine aminotransferase"/>
    <property type="match status" value="1"/>
</dbReference>
<keyword evidence="4" id="KW-0032">Aminotransferase</keyword>
<dbReference type="InterPro" id="IPR015421">
    <property type="entry name" value="PyrdxlP-dep_Trfase_major"/>
</dbReference>
<accession>A0A4R2B5S6</accession>
<dbReference type="CDD" id="cd00610">
    <property type="entry name" value="OAT_like"/>
    <property type="match status" value="1"/>
</dbReference>
<keyword evidence="5 6" id="KW-0663">Pyridoxal phosphate</keyword>
<evidence type="ECO:0000256" key="1">
    <source>
        <dbReference type="ARBA" id="ARBA00001933"/>
    </source>
</evidence>
<dbReference type="AlphaFoldDB" id="A0A4R2B5S6"/>
<keyword evidence="3" id="KW-0055">Arginine biosynthesis</keyword>
<evidence type="ECO:0008006" key="9">
    <source>
        <dbReference type="Google" id="ProtNLM"/>
    </source>
</evidence>
<evidence type="ECO:0000256" key="6">
    <source>
        <dbReference type="RuleBase" id="RU003560"/>
    </source>
</evidence>
<dbReference type="GO" id="GO:0008483">
    <property type="term" value="F:transaminase activity"/>
    <property type="evidence" value="ECO:0007669"/>
    <property type="project" value="UniProtKB-KW"/>
</dbReference>
<evidence type="ECO:0000256" key="2">
    <source>
        <dbReference type="ARBA" id="ARBA00008954"/>
    </source>
</evidence>
<evidence type="ECO:0000256" key="4">
    <source>
        <dbReference type="ARBA" id="ARBA00022576"/>
    </source>
</evidence>
<reference evidence="7 8" key="1">
    <citation type="submission" date="2019-03" db="EMBL/GenBank/DDBJ databases">
        <title>Genomic Encyclopedia of Type Strains, Phase IV (KMG-V): Genome sequencing to study the core and pangenomes of soil and plant-associated prokaryotes.</title>
        <authorList>
            <person name="Whitman W."/>
        </authorList>
    </citation>
    <scope>NUCLEOTIDE SEQUENCE [LARGE SCALE GENOMIC DNA]</scope>
    <source>
        <strain evidence="7 8">23C40</strain>
    </source>
</reference>
<evidence type="ECO:0000256" key="5">
    <source>
        <dbReference type="ARBA" id="ARBA00022898"/>
    </source>
</evidence>
<dbReference type="PROSITE" id="PS00600">
    <property type="entry name" value="AA_TRANSFER_CLASS_3"/>
    <property type="match status" value="1"/>
</dbReference>
<dbReference type="NCBIfam" id="NF005685">
    <property type="entry name" value="PRK07483.1"/>
    <property type="match status" value="1"/>
</dbReference>
<dbReference type="RefSeq" id="WP_132080169.1">
    <property type="nucleotide sequence ID" value="NZ_SLVU01000025.1"/>
</dbReference>
<comment type="cofactor">
    <cofactor evidence="1">
        <name>pyridoxal 5'-phosphate</name>
        <dbReference type="ChEBI" id="CHEBI:597326"/>
    </cofactor>
</comment>
<evidence type="ECO:0000313" key="7">
    <source>
        <dbReference type="EMBL" id="TCN22118.1"/>
    </source>
</evidence>
<dbReference type="GO" id="GO:0006526">
    <property type="term" value="P:L-arginine biosynthetic process"/>
    <property type="evidence" value="ECO:0007669"/>
    <property type="project" value="UniProtKB-KW"/>
</dbReference>
<dbReference type="GO" id="GO:0005829">
    <property type="term" value="C:cytosol"/>
    <property type="evidence" value="ECO:0007669"/>
    <property type="project" value="TreeGrafter"/>
</dbReference>
<evidence type="ECO:0000256" key="3">
    <source>
        <dbReference type="ARBA" id="ARBA00022571"/>
    </source>
</evidence>
<evidence type="ECO:0000313" key="8">
    <source>
        <dbReference type="Proteomes" id="UP000295043"/>
    </source>
</evidence>
<name>A0A4R2B5S6_9HYPH</name>
<dbReference type="InterPro" id="IPR049704">
    <property type="entry name" value="Aminotrans_3_PPA_site"/>
</dbReference>
<dbReference type="PANTHER" id="PTHR43094:SF1">
    <property type="entry name" value="AMINOTRANSFERASE CLASS-III"/>
    <property type="match status" value="1"/>
</dbReference>
<dbReference type="Gene3D" id="3.90.1150.10">
    <property type="entry name" value="Aspartate Aminotransferase, domain 1"/>
    <property type="match status" value="1"/>
</dbReference>
<dbReference type="SUPFAM" id="SSF53383">
    <property type="entry name" value="PLP-dependent transferases"/>
    <property type="match status" value="1"/>
</dbReference>
<dbReference type="EMBL" id="SLVU01000025">
    <property type="protein sequence ID" value="TCN22118.1"/>
    <property type="molecule type" value="Genomic_DNA"/>
</dbReference>
<dbReference type="PANTHER" id="PTHR43094">
    <property type="entry name" value="AMINOTRANSFERASE"/>
    <property type="match status" value="1"/>
</dbReference>
<comment type="similarity">
    <text evidence="2 6">Belongs to the class-III pyridoxal-phosphate-dependent aminotransferase family.</text>
</comment>